<dbReference type="EMBL" id="VCAZ01000002">
    <property type="protein sequence ID" value="TSK14833.1"/>
    <property type="molecule type" value="Genomic_DNA"/>
</dbReference>
<keyword evidence="3" id="KW-1185">Reference proteome</keyword>
<name>A0A556TJC0_BAGYA</name>
<proteinExistence type="predicted"/>
<dbReference type="Proteomes" id="UP000319801">
    <property type="component" value="Unassembled WGS sequence"/>
</dbReference>
<accession>A0A556TJC0</accession>
<protein>
    <submittedName>
        <fullName evidence="2">Uncharacterized protein</fullName>
    </submittedName>
</protein>
<gene>
    <name evidence="2" type="ORF">Baya_0816</name>
</gene>
<dbReference type="AlphaFoldDB" id="A0A556TJC0"/>
<evidence type="ECO:0000256" key="1">
    <source>
        <dbReference type="SAM" id="MobiDB-lite"/>
    </source>
</evidence>
<sequence>MSRKQADLFRFRDTREARRRRGETKSSQELMEPEEQTLELKKEAQEINDIGIITSVEVKRYVLMDHVDVTKTIGVQTAVILA</sequence>
<reference evidence="2 3" key="1">
    <citation type="journal article" date="2019" name="Genome Biol. Evol.">
        <title>Whole-Genome Sequencing of the Giant Devil Catfish, Bagarius yarrelli.</title>
        <authorList>
            <person name="Jiang W."/>
            <person name="Lv Y."/>
            <person name="Cheng L."/>
            <person name="Yang K."/>
            <person name="Chao B."/>
            <person name="Wang X."/>
            <person name="Li Y."/>
            <person name="Pan X."/>
            <person name="You X."/>
            <person name="Zhang Y."/>
            <person name="Yang J."/>
            <person name="Li J."/>
            <person name="Zhang X."/>
            <person name="Liu S."/>
            <person name="Sun C."/>
            <person name="Yang J."/>
            <person name="Shi Q."/>
        </authorList>
    </citation>
    <scope>NUCLEOTIDE SEQUENCE [LARGE SCALE GENOMIC DNA]</scope>
    <source>
        <strain evidence="2">JWS20170419001</strain>
        <tissue evidence="2">Muscle</tissue>
    </source>
</reference>
<comment type="caution">
    <text evidence="2">The sequence shown here is derived from an EMBL/GenBank/DDBJ whole genome shotgun (WGS) entry which is preliminary data.</text>
</comment>
<organism evidence="2 3">
    <name type="scientific">Bagarius yarrelli</name>
    <name type="common">Goonch</name>
    <name type="synonym">Bagrus yarrelli</name>
    <dbReference type="NCBI Taxonomy" id="175774"/>
    <lineage>
        <taxon>Eukaryota</taxon>
        <taxon>Metazoa</taxon>
        <taxon>Chordata</taxon>
        <taxon>Craniata</taxon>
        <taxon>Vertebrata</taxon>
        <taxon>Euteleostomi</taxon>
        <taxon>Actinopterygii</taxon>
        <taxon>Neopterygii</taxon>
        <taxon>Teleostei</taxon>
        <taxon>Ostariophysi</taxon>
        <taxon>Siluriformes</taxon>
        <taxon>Sisoridae</taxon>
        <taxon>Sisorinae</taxon>
        <taxon>Bagarius</taxon>
    </lineage>
</organism>
<evidence type="ECO:0000313" key="3">
    <source>
        <dbReference type="Proteomes" id="UP000319801"/>
    </source>
</evidence>
<feature type="compositionally biased region" description="Basic and acidic residues" evidence="1">
    <location>
        <begin position="1"/>
        <end position="16"/>
    </location>
</feature>
<evidence type="ECO:0000313" key="2">
    <source>
        <dbReference type="EMBL" id="TSK14833.1"/>
    </source>
</evidence>
<feature type="region of interest" description="Disordered" evidence="1">
    <location>
        <begin position="1"/>
        <end position="35"/>
    </location>
</feature>